<evidence type="ECO:0000256" key="14">
    <source>
        <dbReference type="SAM" id="SignalP"/>
    </source>
</evidence>
<dbReference type="GO" id="GO:0006685">
    <property type="term" value="P:sphingomyelin catabolic process"/>
    <property type="evidence" value="ECO:0007669"/>
    <property type="project" value="UniProtKB-UniRule"/>
</dbReference>
<evidence type="ECO:0000256" key="12">
    <source>
        <dbReference type="PIRSR" id="PIRSR000948-1"/>
    </source>
</evidence>
<dbReference type="RefSeq" id="XP_027205584.1">
    <property type="nucleotide sequence ID" value="XM_027349783.1"/>
</dbReference>
<organism evidence="16 17">
    <name type="scientific">Dermatophagoides pteronyssinus</name>
    <name type="common">European house dust mite</name>
    <dbReference type="NCBI Taxonomy" id="6956"/>
    <lineage>
        <taxon>Eukaryota</taxon>
        <taxon>Metazoa</taxon>
        <taxon>Ecdysozoa</taxon>
        <taxon>Arthropoda</taxon>
        <taxon>Chelicerata</taxon>
        <taxon>Arachnida</taxon>
        <taxon>Acari</taxon>
        <taxon>Acariformes</taxon>
        <taxon>Sarcoptiformes</taxon>
        <taxon>Astigmata</taxon>
        <taxon>Psoroptidia</taxon>
        <taxon>Analgoidea</taxon>
        <taxon>Pyroglyphidae</taxon>
        <taxon>Dermatophagoidinae</taxon>
        <taxon>Dermatophagoides</taxon>
    </lineage>
</organism>
<feature type="binding site" evidence="12">
    <location>
        <position position="232"/>
    </location>
    <ligand>
        <name>Zn(2+)</name>
        <dbReference type="ChEBI" id="CHEBI:29105"/>
        <label>1</label>
    </ligand>
</feature>
<dbReference type="InterPro" id="IPR004843">
    <property type="entry name" value="Calcineurin-like_PHP"/>
</dbReference>
<dbReference type="GO" id="GO:0046513">
    <property type="term" value="P:ceramide biosynthetic process"/>
    <property type="evidence" value="ECO:0007669"/>
    <property type="project" value="UniProtKB-ARBA"/>
</dbReference>
<feature type="binding site" evidence="12">
    <location>
        <position position="450"/>
    </location>
    <ligand>
        <name>Zn(2+)</name>
        <dbReference type="ChEBI" id="CHEBI:29105"/>
        <label>2</label>
    </ligand>
</feature>
<dbReference type="Proteomes" id="UP000515146">
    <property type="component" value="Unplaced"/>
</dbReference>
<keyword evidence="3" id="KW-0964">Secreted</keyword>
<dbReference type="InterPro" id="IPR008139">
    <property type="entry name" value="SaposinB_dom"/>
</dbReference>
<dbReference type="InterPro" id="IPR045473">
    <property type="entry name" value="ASM_C"/>
</dbReference>
<evidence type="ECO:0000256" key="6">
    <source>
        <dbReference type="ARBA" id="ARBA00022801"/>
    </source>
</evidence>
<dbReference type="PIRSF" id="PIRSF000948">
    <property type="entry name" value="Sphingomy_PDE"/>
    <property type="match status" value="1"/>
</dbReference>
<evidence type="ECO:0000259" key="15">
    <source>
        <dbReference type="PROSITE" id="PS50015"/>
    </source>
</evidence>
<dbReference type="KEGG" id="dpte:113799186"/>
<feature type="signal peptide" evidence="14">
    <location>
        <begin position="1"/>
        <end position="27"/>
    </location>
</feature>
<evidence type="ECO:0000256" key="1">
    <source>
        <dbReference type="ARBA" id="ARBA00004613"/>
    </source>
</evidence>
<protein>
    <recommendedName>
        <fullName evidence="11">Sphingomyelin phosphodiesterase</fullName>
        <ecNumber evidence="11">3.1.4.12</ecNumber>
    </recommendedName>
</protein>
<evidence type="ECO:0000256" key="3">
    <source>
        <dbReference type="ARBA" id="ARBA00022525"/>
    </source>
</evidence>
<dbReference type="InterPro" id="IPR029052">
    <property type="entry name" value="Metallo-depent_PP-like"/>
</dbReference>
<dbReference type="GO" id="GO:0005615">
    <property type="term" value="C:extracellular space"/>
    <property type="evidence" value="ECO:0007669"/>
    <property type="project" value="TreeGrafter"/>
</dbReference>
<comment type="catalytic activity">
    <reaction evidence="10">
        <text>a sphingomyelin + H2O = phosphocholine + an N-acylsphing-4-enine + H(+)</text>
        <dbReference type="Rhea" id="RHEA:19253"/>
        <dbReference type="ChEBI" id="CHEBI:15377"/>
        <dbReference type="ChEBI" id="CHEBI:15378"/>
        <dbReference type="ChEBI" id="CHEBI:17636"/>
        <dbReference type="ChEBI" id="CHEBI:52639"/>
        <dbReference type="ChEBI" id="CHEBI:295975"/>
        <dbReference type="EC" id="3.1.4.12"/>
    </reaction>
    <physiologicalReaction direction="left-to-right" evidence="10">
        <dbReference type="Rhea" id="RHEA:19254"/>
    </physiologicalReaction>
</comment>
<dbReference type="GO" id="GO:0004767">
    <property type="term" value="F:sphingomyelin phosphodiesterase activity"/>
    <property type="evidence" value="ECO:0007669"/>
    <property type="project" value="UniProtKB-UniRule"/>
</dbReference>
<dbReference type="SUPFAM" id="SSF56300">
    <property type="entry name" value="Metallo-dependent phosphatases"/>
    <property type="match status" value="1"/>
</dbReference>
<evidence type="ECO:0000256" key="13">
    <source>
        <dbReference type="PIRSR" id="PIRSR000948-2"/>
    </source>
</evidence>
<feature type="binding site" evidence="12">
    <location>
        <position position="230"/>
    </location>
    <ligand>
        <name>Zn(2+)</name>
        <dbReference type="ChEBI" id="CHEBI:29105"/>
        <label>1</label>
    </ligand>
</feature>
<keyword evidence="5 14" id="KW-0732">Signal</keyword>
<dbReference type="PANTHER" id="PTHR10340:SF34">
    <property type="entry name" value="SPHINGOMYELIN PHOSPHODIESTERASE"/>
    <property type="match status" value="1"/>
</dbReference>
<evidence type="ECO:0000256" key="11">
    <source>
        <dbReference type="PIRNR" id="PIRNR000948"/>
    </source>
</evidence>
<comment type="function">
    <text evidence="11">Converts sphingomyelin to ceramide.</text>
</comment>
<keyword evidence="4 12" id="KW-0479">Metal-binding</keyword>
<dbReference type="OrthoDB" id="282973at2759"/>
<evidence type="ECO:0000313" key="17">
    <source>
        <dbReference type="RefSeq" id="XP_027205584.1"/>
    </source>
</evidence>
<evidence type="ECO:0000256" key="2">
    <source>
        <dbReference type="ARBA" id="ARBA00008234"/>
    </source>
</evidence>
<evidence type="ECO:0000256" key="5">
    <source>
        <dbReference type="ARBA" id="ARBA00022729"/>
    </source>
</evidence>
<dbReference type="Gene3D" id="3.60.21.10">
    <property type="match status" value="1"/>
</dbReference>
<evidence type="ECO:0000313" key="16">
    <source>
        <dbReference type="Proteomes" id="UP000515146"/>
    </source>
</evidence>
<dbReference type="PROSITE" id="PS50015">
    <property type="entry name" value="SAP_B"/>
    <property type="match status" value="1"/>
</dbReference>
<dbReference type="InterPro" id="IPR011160">
    <property type="entry name" value="Sphingomy_PDE"/>
</dbReference>
<keyword evidence="9" id="KW-0325">Glycoprotein</keyword>
<feature type="domain" description="Saposin B-type" evidence="15">
    <location>
        <begin position="97"/>
        <end position="176"/>
    </location>
</feature>
<dbReference type="GO" id="GO:0016020">
    <property type="term" value="C:membrane"/>
    <property type="evidence" value="ECO:0007669"/>
    <property type="project" value="GOC"/>
</dbReference>
<dbReference type="GO" id="GO:0016798">
    <property type="term" value="F:hydrolase activity, acting on glycosyl bonds"/>
    <property type="evidence" value="ECO:0007669"/>
    <property type="project" value="UniProtKB-KW"/>
</dbReference>
<comment type="subcellular location">
    <subcellularLocation>
        <location evidence="1">Secreted</location>
    </subcellularLocation>
</comment>
<keyword evidence="7 12" id="KW-0862">Zinc</keyword>
<dbReference type="Pfam" id="PF19272">
    <property type="entry name" value="ASMase_C"/>
    <property type="match status" value="1"/>
</dbReference>
<dbReference type="GO" id="GO:0046872">
    <property type="term" value="F:metal ion binding"/>
    <property type="evidence" value="ECO:0007669"/>
    <property type="project" value="UniProtKB-KW"/>
</dbReference>
<keyword evidence="16" id="KW-1185">Reference proteome</keyword>
<keyword evidence="6 11" id="KW-0378">Hydrolase</keyword>
<evidence type="ECO:0000256" key="4">
    <source>
        <dbReference type="ARBA" id="ARBA00022723"/>
    </source>
</evidence>
<name>A0A6P6YKZ4_DERPT</name>
<comment type="cofactor">
    <cofactor evidence="12">
        <name>Zn(2+)</name>
        <dbReference type="ChEBI" id="CHEBI:29105"/>
    </cofactor>
    <text evidence="12">Binds 2 Zn(2+) ions per subunit.</text>
</comment>
<feature type="binding site" evidence="12">
    <location>
        <position position="484"/>
    </location>
    <ligand>
        <name>Zn(2+)</name>
        <dbReference type="ChEBI" id="CHEBI:29105"/>
        <label>2</label>
    </ligand>
</feature>
<feature type="disulfide bond" evidence="13">
    <location>
        <begin position="128"/>
        <end position="138"/>
    </location>
</feature>
<dbReference type="InterPro" id="IPR041805">
    <property type="entry name" value="ASMase/PPN1_MPP"/>
</dbReference>
<evidence type="ECO:0000256" key="8">
    <source>
        <dbReference type="ARBA" id="ARBA00023157"/>
    </source>
</evidence>
<evidence type="ECO:0000256" key="10">
    <source>
        <dbReference type="ARBA" id="ARBA00047268"/>
    </source>
</evidence>
<dbReference type="CDD" id="cd00842">
    <property type="entry name" value="MPP_ASMase"/>
    <property type="match status" value="1"/>
</dbReference>
<feature type="disulfide bond" evidence="13">
    <location>
        <begin position="104"/>
        <end position="164"/>
    </location>
</feature>
<feature type="binding site" evidence="12">
    <location>
        <position position="344"/>
    </location>
    <ligand>
        <name>Zn(2+)</name>
        <dbReference type="ChEBI" id="CHEBI:29105"/>
        <label>2</label>
    </ligand>
</feature>
<gene>
    <name evidence="17" type="primary">LOC113799186</name>
</gene>
<comment type="similarity">
    <text evidence="2 11">Belongs to the acid sphingomyelinase family.</text>
</comment>
<feature type="binding site" evidence="12">
    <location>
        <position position="303"/>
    </location>
    <ligand>
        <name>Zn(2+)</name>
        <dbReference type="ChEBI" id="CHEBI:29105"/>
        <label>2</label>
    </ligand>
</feature>
<feature type="binding site" evidence="12">
    <location>
        <position position="486"/>
    </location>
    <ligand>
        <name>Zn(2+)</name>
        <dbReference type="ChEBI" id="CHEBI:29105"/>
        <label>1</label>
    </ligand>
</feature>
<feature type="disulfide bond" evidence="13">
    <location>
        <begin position="251"/>
        <end position="273"/>
    </location>
</feature>
<keyword evidence="8 13" id="KW-1015">Disulfide bond</keyword>
<dbReference type="Pfam" id="PF00149">
    <property type="entry name" value="Metallophos"/>
    <property type="match status" value="1"/>
</dbReference>
<dbReference type="PANTHER" id="PTHR10340">
    <property type="entry name" value="SPHINGOMYELIN PHOSPHODIESTERASE"/>
    <property type="match status" value="1"/>
</dbReference>
<sequence>MLALKKSLLMLSILISLIIIIDYNVQGMIINGGRNGDDSNQISTTSMNNNSLKVSQSSSTSPLNDHTLFNIIHLLRFLNPKLLVKEYNTAIRGNKASWLTCQICSMAVGVIRLYPNLPTVQAIFVSVCSLGYEESRVCEGLSQLFGEELIYVLVHSSLQNSEICGLVIGTSCMSTNALYPHSDKWKLPLLPLSNDVTNVLLDLEHRQKWREENAVSVQQTNQSTILHLSDLHLDIYYQPNAPAGCSEPLCCRSTSTSNKRSHAAGFWGSMDNCDSVLRTVENLLTTISQQHSDKYRYLLLTGDYIPHDIWNTTKEEIIHTTRTFNGLIKKHVPNDKIIIPVIGNHESNPVDQFCPEDLNKHFSSQWLYEELLQQWKQWIPAEYHETFRQYGYYAVVDQQARFIVMNMNYCARLNFWNVLRYLDMGDMLHWLQLELQNATLSGQYVYLVGHIAPDEDECFTHWVITYRDIIERYKNIIRGQFFGHTHLDEIRLYYSNQPLNNPEPIGVAYLAPSVTTYLNVMPSFRFYSTDTETGELVDHMTYYLNLTKANHMDKHKYEPIETTPVWEFEYNARDSYNMTSLSPKSWHQFTEQVLTNPIYLRRYYQHYGRYNDDQTDMKPISSMINVIDKVFVRV</sequence>
<dbReference type="EC" id="3.1.4.12" evidence="11"/>
<proteinExistence type="inferred from homology"/>
<dbReference type="InParanoid" id="A0A6P6YKZ4"/>
<reference evidence="17" key="1">
    <citation type="submission" date="2025-08" db="UniProtKB">
        <authorList>
            <consortium name="RefSeq"/>
        </authorList>
    </citation>
    <scope>IDENTIFICATION</scope>
    <source>
        <strain evidence="17">Airmid</strain>
    </source>
</reference>
<feature type="disulfide bond" evidence="13">
    <location>
        <begin position="245"/>
        <end position="250"/>
    </location>
</feature>
<evidence type="ECO:0000256" key="9">
    <source>
        <dbReference type="ARBA" id="ARBA00023180"/>
    </source>
</evidence>
<feature type="binding site" evidence="12">
    <location>
        <position position="303"/>
    </location>
    <ligand>
        <name>Zn(2+)</name>
        <dbReference type="ChEBI" id="CHEBI:29105"/>
        <label>1</label>
    </ligand>
</feature>
<dbReference type="OMA" id="HEPQTIK"/>
<dbReference type="AlphaFoldDB" id="A0A6P6YKZ4"/>
<feature type="disulfide bond" evidence="13">
    <location>
        <begin position="410"/>
        <end position="458"/>
    </location>
</feature>
<accession>A0A6P6YKZ4</accession>
<evidence type="ECO:0000256" key="7">
    <source>
        <dbReference type="ARBA" id="ARBA00022833"/>
    </source>
</evidence>
<feature type="chain" id="PRO_5027843923" description="Sphingomyelin phosphodiesterase" evidence="14">
    <location>
        <begin position="28"/>
        <end position="634"/>
    </location>
</feature>
<keyword evidence="11" id="KW-0326">Glycosidase</keyword>
<feature type="disulfide bond" evidence="13">
    <location>
        <begin position="101"/>
        <end position="172"/>
    </location>
</feature>